<evidence type="ECO:0000256" key="6">
    <source>
        <dbReference type="ARBA" id="ARBA00022833"/>
    </source>
</evidence>
<feature type="compositionally biased region" description="Basic and acidic residues" evidence="12">
    <location>
        <begin position="226"/>
        <end position="236"/>
    </location>
</feature>
<dbReference type="SMART" id="SM00355">
    <property type="entry name" value="ZnF_C2H2"/>
    <property type="match status" value="18"/>
</dbReference>
<feature type="domain" description="C2H2-type" evidence="13">
    <location>
        <begin position="454"/>
        <end position="481"/>
    </location>
</feature>
<feature type="domain" description="C2H2-type" evidence="13">
    <location>
        <begin position="1746"/>
        <end position="1773"/>
    </location>
</feature>
<feature type="region of interest" description="Disordered" evidence="12">
    <location>
        <begin position="778"/>
        <end position="833"/>
    </location>
</feature>
<feature type="domain" description="C2H2-type" evidence="13">
    <location>
        <begin position="510"/>
        <end position="537"/>
    </location>
</feature>
<dbReference type="PROSITE" id="PS50157">
    <property type="entry name" value="ZINC_FINGER_C2H2_2"/>
    <property type="match status" value="16"/>
</dbReference>
<feature type="domain" description="C2H2-type" evidence="13">
    <location>
        <begin position="370"/>
        <end position="398"/>
    </location>
</feature>
<proteinExistence type="predicted"/>
<keyword evidence="15" id="KW-1185">Reference proteome</keyword>
<evidence type="ECO:0000313" key="14">
    <source>
        <dbReference type="EMBL" id="KAL3884754.1"/>
    </source>
</evidence>
<evidence type="ECO:0000256" key="5">
    <source>
        <dbReference type="ARBA" id="ARBA00022771"/>
    </source>
</evidence>
<feature type="domain" description="C2H2-type" evidence="13">
    <location>
        <begin position="1497"/>
        <end position="1524"/>
    </location>
</feature>
<keyword evidence="3" id="KW-0479">Metal-binding</keyword>
<keyword evidence="8" id="KW-0238">DNA-binding</keyword>
<evidence type="ECO:0000256" key="1">
    <source>
        <dbReference type="ARBA" id="ARBA00003767"/>
    </source>
</evidence>
<dbReference type="InterPro" id="IPR036236">
    <property type="entry name" value="Znf_C2H2_sf"/>
</dbReference>
<feature type="region of interest" description="Disordered" evidence="12">
    <location>
        <begin position="875"/>
        <end position="900"/>
    </location>
</feature>
<organism evidence="14 15">
    <name type="scientific">Sinanodonta woodiana</name>
    <name type="common">Chinese pond mussel</name>
    <name type="synonym">Anodonta woodiana</name>
    <dbReference type="NCBI Taxonomy" id="1069815"/>
    <lineage>
        <taxon>Eukaryota</taxon>
        <taxon>Metazoa</taxon>
        <taxon>Spiralia</taxon>
        <taxon>Lophotrochozoa</taxon>
        <taxon>Mollusca</taxon>
        <taxon>Bivalvia</taxon>
        <taxon>Autobranchia</taxon>
        <taxon>Heteroconchia</taxon>
        <taxon>Palaeoheterodonta</taxon>
        <taxon>Unionida</taxon>
        <taxon>Unionoidea</taxon>
        <taxon>Unionidae</taxon>
        <taxon>Unioninae</taxon>
        <taxon>Sinanodonta</taxon>
    </lineage>
</organism>
<evidence type="ECO:0000256" key="3">
    <source>
        <dbReference type="ARBA" id="ARBA00022723"/>
    </source>
</evidence>
<dbReference type="FunFam" id="3.30.160.60:FF:000110">
    <property type="entry name" value="Zinc finger protein-like"/>
    <property type="match status" value="1"/>
</dbReference>
<feature type="compositionally biased region" description="Polar residues" evidence="12">
    <location>
        <begin position="879"/>
        <end position="890"/>
    </location>
</feature>
<feature type="compositionally biased region" description="Polar residues" evidence="12">
    <location>
        <begin position="813"/>
        <end position="828"/>
    </location>
</feature>
<dbReference type="PANTHER" id="PTHR24379:SF121">
    <property type="entry name" value="C2H2-TYPE DOMAIN-CONTAINING PROTEIN"/>
    <property type="match status" value="1"/>
</dbReference>
<dbReference type="FunFam" id="3.30.160.60:FF:000358">
    <property type="entry name" value="zinc finger protein 24"/>
    <property type="match status" value="1"/>
</dbReference>
<keyword evidence="9" id="KW-0804">Transcription</keyword>
<evidence type="ECO:0000256" key="10">
    <source>
        <dbReference type="ARBA" id="ARBA00023242"/>
    </source>
</evidence>
<dbReference type="EMBL" id="JBJQND010000002">
    <property type="protein sequence ID" value="KAL3884754.1"/>
    <property type="molecule type" value="Genomic_DNA"/>
</dbReference>
<keyword evidence="6" id="KW-0862">Zinc</keyword>
<evidence type="ECO:0000259" key="13">
    <source>
        <dbReference type="PROSITE" id="PS50157"/>
    </source>
</evidence>
<feature type="region of interest" description="Disordered" evidence="12">
    <location>
        <begin position="1825"/>
        <end position="1874"/>
    </location>
</feature>
<feature type="compositionally biased region" description="Polar residues" evidence="12">
    <location>
        <begin position="732"/>
        <end position="745"/>
    </location>
</feature>
<dbReference type="Gene3D" id="3.30.160.60">
    <property type="entry name" value="Classic Zinc Finger"/>
    <property type="match status" value="13"/>
</dbReference>
<feature type="compositionally biased region" description="Polar residues" evidence="12">
    <location>
        <begin position="1889"/>
        <end position="1904"/>
    </location>
</feature>
<evidence type="ECO:0000256" key="8">
    <source>
        <dbReference type="ARBA" id="ARBA00023125"/>
    </source>
</evidence>
<feature type="compositionally biased region" description="Basic and acidic residues" evidence="12">
    <location>
        <begin position="931"/>
        <end position="947"/>
    </location>
</feature>
<comment type="caution">
    <text evidence="14">The sequence shown here is derived from an EMBL/GenBank/DDBJ whole genome shotgun (WGS) entry which is preliminary data.</text>
</comment>
<protein>
    <recommendedName>
        <fullName evidence="13">C2H2-type domain-containing protein</fullName>
    </recommendedName>
</protein>
<feature type="region of interest" description="Disordered" evidence="12">
    <location>
        <begin position="208"/>
        <end position="244"/>
    </location>
</feature>
<sequence>MAARWESHGRILKPSDPQPRFLIPHGKKLDEPPENVDVVRISSISEGCEKAEFNVILDVNSNKKMSELKFQSETTNLSSPSILSHFSSVNHNNDKPVDYIGNHSIKGHPRQNYEMKDILSTCNQHIEVKPHVSYNTHSMLHLHCHNNHSMDRSPNHHSNYSVHQFTCQEDTHSSNDVQDGSNGHNIDLSYYKTQIGFNRLDENVLRGQSNGEELKRTTSHSPPYDPEVKMNRKTEGQLHSSRNQSQQIKIFNTSTDQTRSSPIYKEEKTFRACNPQGDASFCLESINKGSMVPSGYREDPIVQISDGDVTPPCDTNNITNDKQLPKCGNNEEKRASVSERYICSICEKDFRQSGNFHNHMKSHTESLLYCKCGNCGSMFNSAEKLLHHMQKEHTGSNPYKCEHCDRDFSQLNNLRRHLRVHKEKTLKCPFCVRTFNEEYYLTMHVGMHTGLRKYTCGVCKRQFTSIYDLKSHVKTHSKSELYNCSVCSKNFGKACVLRQHMKSHSGNRPFKCVQCNKTFIHRHHLTMHTRSHTESKPFTCETCGKEFSQTSHLNKHKRQHLVELKLSKCSNEDSNGCNEKGINTSIPDELNGEPHSMQQKPKVKPDRKRSRGPTKKKVSAASTAYLHHASQISKANPIQNDSSDPGMFVPLSNEPTQNVMTQMNIPLPSHPPHYNPMYMASTPDVMVAYINWYMMNYPSHSGQGLENEYAEDLSLPKKNQSDESSRPLSLMRDSSPTVNSARNTPISSVPIYQNNLYFHNSTFARPVEVLNCNRPVPVNGPFDLSLPTTQIESKNGSIGENDVEDLSSRGSHRSNSPYATSSVSSQPDMSHYDESGRIDHLKLASTSIMKPHIDQSKLDMQKIKNNESRCNKPVGINGLANSLPNDCSSQNKRKRRKNETHMLNSQDLTRSTAVEDRKLKKCRKLKANGKNVDRKEERYAEEEKQVEDNASQSEISFLKRQIKEVREMIQHEIQKETIDTMTDIEEEEEQEGRPMTLEEDTEIKAPQIGYVCSNKSVVSGEFIQGIYGQKATQQLSSDVRWVKSVETSRSPSTVQTNSLFDILRPKATLPFQRVVNDLDTKDSAGMIVDMSMKHSPAEKPQIDRKQILDDKSACPACLAPMNTESDLIEHLAASIQCYQLYIAKKMCAPASSPSEETVLKLAKKYACQGMKNVSQKPLEEPMDLTDKASSKIKPRTVDDLSHHNQNKYHLFCRCCKEFMLNEVALSLHLSKNARCFHSHYLGHIPVSSPKIDNHYSADSGTLRQIMEPLSGRTPEPTTYKGKKASLNWDMIVSQTVTASEPPVSISSQHLLPDWYYRPIMANYNQPVASSQPHFHLLQQEGLYPLYSGRTLPRDQDYSLPLALVKKEKSSVEPISLPRNCLQRKEKMGEDMRKYVPTAEVGFCCRICYKTFTTSSILEAHQNEHVPQKDGYYTCEFCASIFSRLLDFQYHMLTHKDAFGMHQYNDTTEETGSLNNGESIEQSYLNFYNVKNGIKDHYKCHICGDVFEQVKFFHDHMGTHTGEKPYRCHVCSRGFPFKHNLNRHLMSHNAKTFLCSVCSRGFKGSFYLQMHMKIHAEEKNRRCEICGQHIPKSDLLQHIIAHLGTSDQNPTYDQIGERVKEILKEQKLSGDYISLSAINEHLKKYLPLSEGIGTSDDLMTLTAEFRDLQAGKEKENDGAKCEAKFSTVSIGSISSSTDENKYVCRNRLKGKGSQKKVEQVCPICNCVFKTKREFGNHLGVHNGERTHICKLCGKGFKKRCILRQHEKIHSSDRPFKCEVCGTSFLHFHHLQIHSSVHNGDKPYKCHICGIGFKHSSNLPKHLELHEQESQRQSNNQFEEIQDSKSSKAEIESFKTMTDIHVHERKKERPIKTAESGINQLEVASIENVSLEQVSTEESTKPQSRQTVEDENDRKSQKAKHAAACNGDIT</sequence>
<gene>
    <name evidence="14" type="ORF">ACJMK2_024863</name>
</gene>
<feature type="domain" description="C2H2-type" evidence="13">
    <location>
        <begin position="538"/>
        <end position="565"/>
    </location>
</feature>
<feature type="region of interest" description="Disordered" evidence="12">
    <location>
        <begin position="928"/>
        <end position="953"/>
    </location>
</feature>
<feature type="compositionally biased region" description="Polar residues" evidence="12">
    <location>
        <begin position="786"/>
        <end position="798"/>
    </location>
</feature>
<dbReference type="PANTHER" id="PTHR24379">
    <property type="entry name" value="KRAB AND ZINC FINGER DOMAIN-CONTAINING"/>
    <property type="match status" value="1"/>
</dbReference>
<dbReference type="GO" id="GO:0008270">
    <property type="term" value="F:zinc ion binding"/>
    <property type="evidence" value="ECO:0007669"/>
    <property type="project" value="UniProtKB-KW"/>
</dbReference>
<evidence type="ECO:0000256" key="4">
    <source>
        <dbReference type="ARBA" id="ARBA00022737"/>
    </source>
</evidence>
<feature type="compositionally biased region" description="Basic residues" evidence="12">
    <location>
        <begin position="601"/>
        <end position="618"/>
    </location>
</feature>
<feature type="domain" description="C2H2-type" evidence="13">
    <location>
        <begin position="1525"/>
        <end position="1552"/>
    </location>
</feature>
<dbReference type="PROSITE" id="PS00028">
    <property type="entry name" value="ZINC_FINGER_C2H2_1"/>
    <property type="match status" value="17"/>
</dbReference>
<evidence type="ECO:0000256" key="2">
    <source>
        <dbReference type="ARBA" id="ARBA00004123"/>
    </source>
</evidence>
<comment type="function">
    <text evidence="1">May be involved in transcriptional regulation.</text>
</comment>
<feature type="domain" description="C2H2-type" evidence="13">
    <location>
        <begin position="341"/>
        <end position="364"/>
    </location>
</feature>
<evidence type="ECO:0000256" key="7">
    <source>
        <dbReference type="ARBA" id="ARBA00023015"/>
    </source>
</evidence>
<comment type="subcellular location">
    <subcellularLocation>
        <location evidence="2">Nucleus</location>
    </subcellularLocation>
</comment>
<dbReference type="FunFam" id="3.30.160.60:FF:000097">
    <property type="entry name" value="Zinc finger protein"/>
    <property type="match status" value="1"/>
</dbReference>
<feature type="region of interest" description="Disordered" evidence="12">
    <location>
        <begin position="712"/>
        <end position="745"/>
    </location>
</feature>
<dbReference type="Proteomes" id="UP001634394">
    <property type="component" value="Unassembled WGS sequence"/>
</dbReference>
<evidence type="ECO:0000256" key="9">
    <source>
        <dbReference type="ARBA" id="ARBA00023163"/>
    </source>
</evidence>
<dbReference type="GO" id="GO:0003677">
    <property type="term" value="F:DNA binding"/>
    <property type="evidence" value="ECO:0007669"/>
    <property type="project" value="UniProtKB-KW"/>
</dbReference>
<feature type="domain" description="C2H2-type" evidence="13">
    <location>
        <begin position="1802"/>
        <end position="1829"/>
    </location>
</feature>
<dbReference type="FunFam" id="3.30.160.60:FF:000100">
    <property type="entry name" value="Zinc finger 45-like"/>
    <property type="match status" value="1"/>
</dbReference>
<keyword evidence="7" id="KW-0805">Transcription regulation</keyword>
<feature type="compositionally biased region" description="Polar residues" evidence="12">
    <location>
        <begin position="572"/>
        <end position="586"/>
    </location>
</feature>
<feature type="domain" description="C2H2-type" evidence="13">
    <location>
        <begin position="1718"/>
        <end position="1745"/>
    </location>
</feature>
<feature type="domain" description="C2H2-type" evidence="13">
    <location>
        <begin position="399"/>
        <end position="426"/>
    </location>
</feature>
<keyword evidence="5 11" id="KW-0863">Zinc-finger</keyword>
<evidence type="ECO:0000313" key="15">
    <source>
        <dbReference type="Proteomes" id="UP001634394"/>
    </source>
</evidence>
<feature type="region of interest" description="Disordered" evidence="12">
    <location>
        <begin position="572"/>
        <end position="622"/>
    </location>
</feature>
<name>A0ABD3XEQ6_SINWO</name>
<feature type="region of interest" description="Disordered" evidence="12">
    <location>
        <begin position="1889"/>
        <end position="1928"/>
    </location>
</feature>
<feature type="domain" description="C2H2-type" evidence="13">
    <location>
        <begin position="1552"/>
        <end position="1579"/>
    </location>
</feature>
<feature type="domain" description="C2H2-type" evidence="13">
    <location>
        <begin position="1402"/>
        <end position="1429"/>
    </location>
</feature>
<feature type="compositionally biased region" description="Basic and acidic residues" evidence="12">
    <location>
        <begin position="1840"/>
        <end position="1870"/>
    </location>
</feature>
<evidence type="ECO:0000256" key="11">
    <source>
        <dbReference type="PROSITE-ProRule" id="PRU00042"/>
    </source>
</evidence>
<reference evidence="14 15" key="1">
    <citation type="submission" date="2024-11" db="EMBL/GenBank/DDBJ databases">
        <title>Chromosome-level genome assembly of the freshwater bivalve Anodonta woodiana.</title>
        <authorList>
            <person name="Chen X."/>
        </authorList>
    </citation>
    <scope>NUCLEOTIDE SEQUENCE [LARGE SCALE GENOMIC DNA]</scope>
    <source>
        <strain evidence="14">MN2024</strain>
        <tissue evidence="14">Gills</tissue>
    </source>
</reference>
<dbReference type="SUPFAM" id="SSF57667">
    <property type="entry name" value="beta-beta-alpha zinc fingers"/>
    <property type="match status" value="10"/>
</dbReference>
<dbReference type="FunFam" id="3.30.160.60:FF:000446">
    <property type="entry name" value="Zinc finger protein"/>
    <property type="match status" value="2"/>
</dbReference>
<feature type="domain" description="C2H2-type" evidence="13">
    <location>
        <begin position="482"/>
        <end position="509"/>
    </location>
</feature>
<feature type="domain" description="C2H2-type" evidence="13">
    <location>
        <begin position="1774"/>
        <end position="1801"/>
    </location>
</feature>
<keyword evidence="10" id="KW-0539">Nucleus</keyword>
<accession>A0ABD3XEQ6</accession>
<feature type="region of interest" description="Disordered" evidence="12">
    <location>
        <begin position="1"/>
        <end position="20"/>
    </location>
</feature>
<dbReference type="Pfam" id="PF00096">
    <property type="entry name" value="zf-C2H2"/>
    <property type="match status" value="6"/>
</dbReference>
<evidence type="ECO:0000256" key="12">
    <source>
        <dbReference type="SAM" id="MobiDB-lite"/>
    </source>
</evidence>
<keyword evidence="4" id="KW-0677">Repeat</keyword>
<dbReference type="InterPro" id="IPR013087">
    <property type="entry name" value="Znf_C2H2_type"/>
</dbReference>
<dbReference type="GO" id="GO:0005634">
    <property type="term" value="C:nucleus"/>
    <property type="evidence" value="ECO:0007669"/>
    <property type="project" value="UniProtKB-SubCell"/>
</dbReference>
<feature type="domain" description="C2H2-type" evidence="13">
    <location>
        <begin position="426"/>
        <end position="453"/>
    </location>
</feature>